<keyword evidence="1" id="KW-0472">Membrane</keyword>
<accession>A0A9E7HUS0</accession>
<evidence type="ECO:0000256" key="1">
    <source>
        <dbReference type="SAM" id="Phobius"/>
    </source>
</evidence>
<dbReference type="PANTHER" id="PTHR31414:SF18">
    <property type="entry name" value="TRANSMEMBRANE PROTEIN-RELATED"/>
    <property type="match status" value="1"/>
</dbReference>
<reference evidence="2" key="1">
    <citation type="submission" date="2022-05" db="EMBL/GenBank/DDBJ databases">
        <title>The Musa troglodytarum L. genome provides insights into the mechanism of non-climacteric behaviour and enrichment of carotenoids.</title>
        <authorList>
            <person name="Wang J."/>
        </authorList>
    </citation>
    <scope>NUCLEOTIDE SEQUENCE</scope>
    <source>
        <tissue evidence="2">Leaf</tissue>
    </source>
</reference>
<dbReference type="AlphaFoldDB" id="A0A9E7HUS0"/>
<dbReference type="Proteomes" id="UP001055439">
    <property type="component" value="Chromosome 8"/>
</dbReference>
<evidence type="ECO:0000313" key="3">
    <source>
        <dbReference type="Proteomes" id="UP001055439"/>
    </source>
</evidence>
<dbReference type="GO" id="GO:0016020">
    <property type="term" value="C:membrane"/>
    <property type="evidence" value="ECO:0007669"/>
    <property type="project" value="TreeGrafter"/>
</dbReference>
<feature type="transmembrane region" description="Helical" evidence="1">
    <location>
        <begin position="120"/>
        <end position="142"/>
    </location>
</feature>
<evidence type="ECO:0000313" key="2">
    <source>
        <dbReference type="EMBL" id="URE40240.1"/>
    </source>
</evidence>
<feature type="transmembrane region" description="Helical" evidence="1">
    <location>
        <begin position="271"/>
        <end position="292"/>
    </location>
</feature>
<dbReference type="InterPro" id="IPR040283">
    <property type="entry name" value="DDB_G0292058-like"/>
</dbReference>
<feature type="transmembrane region" description="Helical" evidence="1">
    <location>
        <begin position="320"/>
        <end position="341"/>
    </location>
</feature>
<keyword evidence="1" id="KW-1133">Transmembrane helix</keyword>
<sequence length="574" mass="64015">MDGLFRYMRRYIKRSVFVEVAKMGMRMFCHSAICLCSLAAVLGCCLGEVAVQITVGMEDLTKIGTDERILIGDVNISEPLSALSARTHRVDPLNSFKKYKGGYNITNTHYWSSTIYTGRYGYIIGAIWIIGGLVYASILLITRTRFVNKESKHKKRFPFSDKYCVWPILIGIILAFLAMVPSGIVLGGSAKFCSRAKTIKNTIMETSEEAAQTIYNVTGAVEAMGRITEFYGGFKGSSYLNSTSQKLIKNASNIQRKAETSMLSLNKGIKILEAVTITSVVLNIVAVLAVLGERANLIKASKAIQNILSKSKKILANDRFIILCWLFTFLFWIYFGLYFFLYKFSGDSCVALAEYMLSPRNSNLSSIMPCSEQLSANAMLHDIRAGIHNTIDQVNKKISAAKSLPIPDLEFVCNPFSESPDYSYEPKNCSSNTIKIGDIPQILKKYTCMANDRGVCRGGEFISASDFIKVQVYTSSMQNILDGYPGIERLANCQLVKDASKILLKECKQLKNYAYLTWAGSVVLSIFMVFFVPMLIVEAHQQHKRHTSHWSVVKPQPGLEGSQMDMTEMASIEV</sequence>
<dbReference type="EMBL" id="CP097510">
    <property type="protein sequence ID" value="URE40240.1"/>
    <property type="molecule type" value="Genomic_DNA"/>
</dbReference>
<keyword evidence="3" id="KW-1185">Reference proteome</keyword>
<keyword evidence="1" id="KW-0812">Transmembrane</keyword>
<organism evidence="2 3">
    <name type="scientific">Musa troglodytarum</name>
    <name type="common">fe'i banana</name>
    <dbReference type="NCBI Taxonomy" id="320322"/>
    <lineage>
        <taxon>Eukaryota</taxon>
        <taxon>Viridiplantae</taxon>
        <taxon>Streptophyta</taxon>
        <taxon>Embryophyta</taxon>
        <taxon>Tracheophyta</taxon>
        <taxon>Spermatophyta</taxon>
        <taxon>Magnoliopsida</taxon>
        <taxon>Liliopsida</taxon>
        <taxon>Zingiberales</taxon>
        <taxon>Musaceae</taxon>
        <taxon>Musa</taxon>
    </lineage>
</organism>
<name>A0A9E7HUS0_9LILI</name>
<feature type="transmembrane region" description="Helical" evidence="1">
    <location>
        <begin position="513"/>
        <end position="537"/>
    </location>
</feature>
<feature type="transmembrane region" description="Helical" evidence="1">
    <location>
        <begin position="163"/>
        <end position="186"/>
    </location>
</feature>
<proteinExistence type="predicted"/>
<dbReference type="PANTHER" id="PTHR31414">
    <property type="entry name" value="TRANSMEMBRANE PROTEIN DDB_G0292058"/>
    <property type="match status" value="1"/>
</dbReference>
<gene>
    <name evidence="2" type="ORF">MUK42_06160</name>
</gene>
<protein>
    <submittedName>
        <fullName evidence="2">Uncharacterized protein</fullName>
    </submittedName>
</protein>
<dbReference type="OrthoDB" id="1922814at2759"/>